<dbReference type="InterPro" id="IPR018060">
    <property type="entry name" value="HTH_AraC"/>
</dbReference>
<dbReference type="Pfam" id="PF02311">
    <property type="entry name" value="AraC_binding"/>
    <property type="match status" value="1"/>
</dbReference>
<comment type="caution">
    <text evidence="5">The sequence shown here is derived from an EMBL/GenBank/DDBJ whole genome shotgun (WGS) entry which is preliminary data.</text>
</comment>
<dbReference type="InterPro" id="IPR037923">
    <property type="entry name" value="HTH-like"/>
</dbReference>
<dbReference type="PANTHER" id="PTHR43280">
    <property type="entry name" value="ARAC-FAMILY TRANSCRIPTIONAL REGULATOR"/>
    <property type="match status" value="1"/>
</dbReference>
<dbReference type="SUPFAM" id="SSF51215">
    <property type="entry name" value="Regulatory protein AraC"/>
    <property type="match status" value="1"/>
</dbReference>
<keyword evidence="6" id="KW-1185">Reference proteome</keyword>
<evidence type="ECO:0000256" key="2">
    <source>
        <dbReference type="ARBA" id="ARBA00023125"/>
    </source>
</evidence>
<reference evidence="5" key="2">
    <citation type="submission" date="2020-09" db="EMBL/GenBank/DDBJ databases">
        <authorList>
            <person name="Sun Q."/>
            <person name="Ohkuma M."/>
        </authorList>
    </citation>
    <scope>NUCLEOTIDE SEQUENCE</scope>
    <source>
        <strain evidence="5">JCM 3346</strain>
    </source>
</reference>
<dbReference type="InterPro" id="IPR020449">
    <property type="entry name" value="Tscrpt_reg_AraC-type_HTH"/>
</dbReference>
<evidence type="ECO:0000313" key="5">
    <source>
        <dbReference type="EMBL" id="GGR12244.1"/>
    </source>
</evidence>
<keyword evidence="3" id="KW-0804">Transcription</keyword>
<dbReference type="RefSeq" id="WP_189083348.1">
    <property type="nucleotide sequence ID" value="NZ_BMRJ01000001.1"/>
</dbReference>
<dbReference type="Proteomes" id="UP000610303">
    <property type="component" value="Unassembled WGS sequence"/>
</dbReference>
<evidence type="ECO:0000256" key="3">
    <source>
        <dbReference type="ARBA" id="ARBA00023163"/>
    </source>
</evidence>
<accession>A0A918C9N1</accession>
<keyword evidence="2" id="KW-0238">DNA-binding</keyword>
<dbReference type="SMART" id="SM00342">
    <property type="entry name" value="HTH_ARAC"/>
    <property type="match status" value="1"/>
</dbReference>
<feature type="domain" description="HTH araC/xylS-type" evidence="4">
    <location>
        <begin position="180"/>
        <end position="278"/>
    </location>
</feature>
<dbReference type="PROSITE" id="PS01124">
    <property type="entry name" value="HTH_ARAC_FAMILY_2"/>
    <property type="match status" value="1"/>
</dbReference>
<evidence type="ECO:0000256" key="1">
    <source>
        <dbReference type="ARBA" id="ARBA00023015"/>
    </source>
</evidence>
<proteinExistence type="predicted"/>
<dbReference type="GO" id="GO:0003700">
    <property type="term" value="F:DNA-binding transcription factor activity"/>
    <property type="evidence" value="ECO:0007669"/>
    <property type="project" value="InterPro"/>
</dbReference>
<dbReference type="Pfam" id="PF12833">
    <property type="entry name" value="HTH_18"/>
    <property type="match status" value="1"/>
</dbReference>
<dbReference type="Gene3D" id="1.10.10.60">
    <property type="entry name" value="Homeodomain-like"/>
    <property type="match status" value="1"/>
</dbReference>
<dbReference type="InterPro" id="IPR014710">
    <property type="entry name" value="RmlC-like_jellyroll"/>
</dbReference>
<dbReference type="AlphaFoldDB" id="A0A918C9N1"/>
<name>A0A918C9N1_AGRME</name>
<sequence length="284" mass="30597">MSVRPAAPPTHRINVSPASLDGDFLIGPLETLGPGPWAGRPHRHDFVELVLVTGGAGFHHIDTESIAIAAPQLFLIAPGQLHHWEETAPVTGTIVLFGEDFLTGEGGPEAGLPGWTNARLRPTDAQRRRLERVFAELRAELALPDALQARAIRTLLSLLLLQLRRLAPDPTAGPSRGLSAAFERLVRERASATLTVAECAKALGITPGHLAETVGQQAGRSPGELIRAEVVREAQRLLARTELSCAQIAARLGFDDASYFSRFFRRECGLTPTAFRRAQLGIAA</sequence>
<keyword evidence="1" id="KW-0805">Transcription regulation</keyword>
<dbReference type="Gene3D" id="2.60.120.10">
    <property type="entry name" value="Jelly Rolls"/>
    <property type="match status" value="1"/>
</dbReference>
<dbReference type="InterPro" id="IPR009057">
    <property type="entry name" value="Homeodomain-like_sf"/>
</dbReference>
<dbReference type="GO" id="GO:0043565">
    <property type="term" value="F:sequence-specific DNA binding"/>
    <property type="evidence" value="ECO:0007669"/>
    <property type="project" value="InterPro"/>
</dbReference>
<reference evidence="5" key="1">
    <citation type="journal article" date="2014" name="Int. J. Syst. Evol. Microbiol.">
        <title>Complete genome sequence of Corynebacterium casei LMG S-19264T (=DSM 44701T), isolated from a smear-ripened cheese.</title>
        <authorList>
            <consortium name="US DOE Joint Genome Institute (JGI-PGF)"/>
            <person name="Walter F."/>
            <person name="Albersmeier A."/>
            <person name="Kalinowski J."/>
            <person name="Ruckert C."/>
        </authorList>
    </citation>
    <scope>NUCLEOTIDE SEQUENCE</scope>
    <source>
        <strain evidence="5">JCM 3346</strain>
    </source>
</reference>
<gene>
    <name evidence="5" type="ORF">GCM10010196_00800</name>
</gene>
<dbReference type="PANTHER" id="PTHR43280:SF32">
    <property type="entry name" value="TRANSCRIPTIONAL REGULATORY PROTEIN"/>
    <property type="match status" value="1"/>
</dbReference>
<dbReference type="SUPFAM" id="SSF46689">
    <property type="entry name" value="Homeodomain-like"/>
    <property type="match status" value="1"/>
</dbReference>
<organism evidence="5 6">
    <name type="scientific">Agromyces mediolanus</name>
    <name type="common">Corynebacterium mediolanum</name>
    <dbReference type="NCBI Taxonomy" id="41986"/>
    <lineage>
        <taxon>Bacteria</taxon>
        <taxon>Bacillati</taxon>
        <taxon>Actinomycetota</taxon>
        <taxon>Actinomycetes</taxon>
        <taxon>Micrococcales</taxon>
        <taxon>Microbacteriaceae</taxon>
        <taxon>Agromyces</taxon>
    </lineage>
</organism>
<dbReference type="PRINTS" id="PR00032">
    <property type="entry name" value="HTHARAC"/>
</dbReference>
<dbReference type="InterPro" id="IPR003313">
    <property type="entry name" value="AraC-bd"/>
</dbReference>
<evidence type="ECO:0000313" key="6">
    <source>
        <dbReference type="Proteomes" id="UP000610303"/>
    </source>
</evidence>
<evidence type="ECO:0000259" key="4">
    <source>
        <dbReference type="PROSITE" id="PS01124"/>
    </source>
</evidence>
<dbReference type="EMBL" id="BMRJ01000001">
    <property type="protein sequence ID" value="GGR12244.1"/>
    <property type="molecule type" value="Genomic_DNA"/>
</dbReference>
<protein>
    <submittedName>
        <fullName evidence="5">AraC family transcriptional regulator</fullName>
    </submittedName>
</protein>